<evidence type="ECO:0000313" key="2">
    <source>
        <dbReference type="Proteomes" id="UP000094056"/>
    </source>
</evidence>
<protein>
    <submittedName>
        <fullName evidence="1">Putative glycosyltransferase</fullName>
    </submittedName>
</protein>
<gene>
    <name evidence="1" type="ORF">SCARUB_00318</name>
</gene>
<dbReference type="AlphaFoldDB" id="A0A1E3XG29"/>
<organism evidence="1 2">
    <name type="scientific">Candidatus Scalindua rubra</name>
    <dbReference type="NCBI Taxonomy" id="1872076"/>
    <lineage>
        <taxon>Bacteria</taxon>
        <taxon>Pseudomonadati</taxon>
        <taxon>Planctomycetota</taxon>
        <taxon>Candidatus Brocadiia</taxon>
        <taxon>Candidatus Brocadiales</taxon>
        <taxon>Candidatus Scalinduaceae</taxon>
        <taxon>Candidatus Scalindua</taxon>
    </lineage>
</organism>
<name>A0A1E3XG29_9BACT</name>
<dbReference type="SUPFAM" id="SSF53756">
    <property type="entry name" value="UDP-Glycosyltransferase/glycogen phosphorylase"/>
    <property type="match status" value="1"/>
</dbReference>
<proteinExistence type="predicted"/>
<evidence type="ECO:0000313" key="1">
    <source>
        <dbReference type="EMBL" id="ODS34583.1"/>
    </source>
</evidence>
<keyword evidence="1" id="KW-0808">Transferase</keyword>
<reference evidence="1 2" key="1">
    <citation type="submission" date="2016-07" db="EMBL/GenBank/DDBJ databases">
        <title>Draft genome of Scalindua rubra, obtained from a brine-seawater interface in the Red Sea, sheds light on salt adaptation in anammox bacteria.</title>
        <authorList>
            <person name="Speth D.R."/>
            <person name="Lagkouvardos I."/>
            <person name="Wang Y."/>
            <person name="Qian P.-Y."/>
            <person name="Dutilh B.E."/>
            <person name="Jetten M.S."/>
        </authorList>
    </citation>
    <scope>NUCLEOTIDE SEQUENCE [LARGE SCALE GENOMIC DNA]</scope>
    <source>
        <strain evidence="1">BSI-1</strain>
    </source>
</reference>
<dbReference type="EMBL" id="MAYW01000004">
    <property type="protein sequence ID" value="ODS34583.1"/>
    <property type="molecule type" value="Genomic_DNA"/>
</dbReference>
<dbReference type="GO" id="GO:0016740">
    <property type="term" value="F:transferase activity"/>
    <property type="evidence" value="ECO:0007669"/>
    <property type="project" value="UniProtKB-KW"/>
</dbReference>
<dbReference type="Proteomes" id="UP000094056">
    <property type="component" value="Unassembled WGS sequence"/>
</dbReference>
<dbReference type="Gene3D" id="3.40.50.2000">
    <property type="entry name" value="Glycogen Phosphorylase B"/>
    <property type="match status" value="1"/>
</dbReference>
<comment type="caution">
    <text evidence="1">The sequence shown here is derived from an EMBL/GenBank/DDBJ whole genome shotgun (WGS) entry which is preliminary data.</text>
</comment>
<sequence length="254" mass="30318">MLFPKSRIIYRQSDPVYPFTNSKCFEKYEERIIKNCDLSLFVNKLRLKYSIKNINNTKLNYKILGNGININNLKNELAKPKEYGQLKKIALYIGAIGIDWPLLFYVARKLQDINFFVVSPIRVNKKIYEQINDCRNVCFINGVKPDKVFKFIKYCDIGIIPYNLPDVVREMYGMHAKIYQFMYAKKPIVTYKIWLEKNLFGIFESHSELEFLNNIKKAFRLKRVNYNFNFNEITWENRTRKMLDYINKLAPSVH</sequence>
<accession>A0A1E3XG29</accession>